<evidence type="ECO:0000256" key="3">
    <source>
        <dbReference type="ARBA" id="ARBA00022490"/>
    </source>
</evidence>
<accession>A0A6J6G254</accession>
<dbReference type="GO" id="GO:0051301">
    <property type="term" value="P:cell division"/>
    <property type="evidence" value="ECO:0007669"/>
    <property type="project" value="InterPro"/>
</dbReference>
<dbReference type="InterPro" id="IPR036565">
    <property type="entry name" value="Mur-like_cat_sf"/>
</dbReference>
<dbReference type="GO" id="GO:0008360">
    <property type="term" value="P:regulation of cell shape"/>
    <property type="evidence" value="ECO:0007669"/>
    <property type="project" value="InterPro"/>
</dbReference>
<dbReference type="Pfam" id="PF02875">
    <property type="entry name" value="Mur_ligase_C"/>
    <property type="match status" value="1"/>
</dbReference>
<evidence type="ECO:0000313" key="10">
    <source>
        <dbReference type="EMBL" id="CAB4595121.1"/>
    </source>
</evidence>
<evidence type="ECO:0000313" key="9">
    <source>
        <dbReference type="EMBL" id="CAB4531052.1"/>
    </source>
</evidence>
<evidence type="ECO:0000256" key="1">
    <source>
        <dbReference type="ARBA" id="ARBA00004496"/>
    </source>
</evidence>
<dbReference type="InterPro" id="IPR004101">
    <property type="entry name" value="Mur_ligase_C"/>
</dbReference>
<keyword evidence="6" id="KW-0067">ATP-binding</keyword>
<dbReference type="GO" id="GO:0009252">
    <property type="term" value="P:peptidoglycan biosynthetic process"/>
    <property type="evidence" value="ECO:0007669"/>
    <property type="project" value="UniProtKB-UniPathway"/>
</dbReference>
<gene>
    <name evidence="9" type="ORF">UFOPK1380_00309</name>
    <name evidence="10" type="ORF">UFOPK1778_00920</name>
    <name evidence="11" type="ORF">UFOPK3555_00584</name>
</gene>
<dbReference type="GO" id="GO:0005737">
    <property type="term" value="C:cytoplasm"/>
    <property type="evidence" value="ECO:0007669"/>
    <property type="project" value="UniProtKB-SubCell"/>
</dbReference>
<dbReference type="InterPro" id="IPR036615">
    <property type="entry name" value="Mur_ligase_C_dom_sf"/>
</dbReference>
<dbReference type="NCBIfam" id="TIGR01087">
    <property type="entry name" value="murD"/>
    <property type="match status" value="1"/>
</dbReference>
<dbReference type="InterPro" id="IPR013221">
    <property type="entry name" value="Mur_ligase_cen"/>
</dbReference>
<dbReference type="EMBL" id="CAEZUD010000051">
    <property type="protein sequence ID" value="CAB4595121.1"/>
    <property type="molecule type" value="Genomic_DNA"/>
</dbReference>
<dbReference type="InterPro" id="IPR005762">
    <property type="entry name" value="MurD"/>
</dbReference>
<dbReference type="Gene3D" id="3.40.1190.10">
    <property type="entry name" value="Mur-like, catalytic domain"/>
    <property type="match status" value="1"/>
</dbReference>
<keyword evidence="3" id="KW-0963">Cytoplasm</keyword>
<proteinExistence type="inferred from homology"/>
<dbReference type="GO" id="GO:0008764">
    <property type="term" value="F:UDP-N-acetylmuramoylalanine-D-glutamate ligase activity"/>
    <property type="evidence" value="ECO:0007669"/>
    <property type="project" value="UniProtKB-EC"/>
</dbReference>
<dbReference type="GO" id="GO:0005524">
    <property type="term" value="F:ATP binding"/>
    <property type="evidence" value="ECO:0007669"/>
    <property type="project" value="UniProtKB-KW"/>
</dbReference>
<feature type="domain" description="Mur ligase C-terminal" evidence="7">
    <location>
        <begin position="310"/>
        <end position="431"/>
    </location>
</feature>
<dbReference type="HAMAP" id="MF_00639">
    <property type="entry name" value="MurD"/>
    <property type="match status" value="1"/>
</dbReference>
<dbReference type="SUPFAM" id="SSF53623">
    <property type="entry name" value="MurD-like peptide ligases, catalytic domain"/>
    <property type="match status" value="1"/>
</dbReference>
<name>A0A6J6G254_9ZZZZ</name>
<keyword evidence="4" id="KW-0436">Ligase</keyword>
<evidence type="ECO:0000256" key="4">
    <source>
        <dbReference type="ARBA" id="ARBA00022598"/>
    </source>
</evidence>
<dbReference type="Gene3D" id="3.40.50.720">
    <property type="entry name" value="NAD(P)-binding Rossmann-like Domain"/>
    <property type="match status" value="1"/>
</dbReference>
<evidence type="ECO:0000256" key="5">
    <source>
        <dbReference type="ARBA" id="ARBA00022741"/>
    </source>
</evidence>
<protein>
    <submittedName>
        <fullName evidence="10">Unannotated protein</fullName>
    </submittedName>
</protein>
<organism evidence="10">
    <name type="scientific">freshwater metagenome</name>
    <dbReference type="NCBI Taxonomy" id="449393"/>
    <lineage>
        <taxon>unclassified sequences</taxon>
        <taxon>metagenomes</taxon>
        <taxon>ecological metagenomes</taxon>
    </lineage>
</organism>
<dbReference type="SUPFAM" id="SSF53244">
    <property type="entry name" value="MurD-like peptide ligases, peptide-binding domain"/>
    <property type="match status" value="1"/>
</dbReference>
<evidence type="ECO:0000256" key="2">
    <source>
        <dbReference type="ARBA" id="ARBA00004752"/>
    </source>
</evidence>
<comment type="pathway">
    <text evidence="2">Cell wall biogenesis; peptidoglycan biosynthesis.</text>
</comment>
<dbReference type="Gene3D" id="3.90.190.20">
    <property type="entry name" value="Mur ligase, C-terminal domain"/>
    <property type="match status" value="1"/>
</dbReference>
<dbReference type="PANTHER" id="PTHR43692:SF1">
    <property type="entry name" value="UDP-N-ACETYLMURAMOYLALANINE--D-GLUTAMATE LIGASE"/>
    <property type="match status" value="1"/>
</dbReference>
<keyword evidence="5" id="KW-0547">Nucleotide-binding</keyword>
<evidence type="ECO:0000259" key="8">
    <source>
        <dbReference type="Pfam" id="PF08245"/>
    </source>
</evidence>
<evidence type="ECO:0000313" key="11">
    <source>
        <dbReference type="EMBL" id="CAB4894730.1"/>
    </source>
</evidence>
<feature type="domain" description="Mur ligase central" evidence="8">
    <location>
        <begin position="110"/>
        <end position="288"/>
    </location>
</feature>
<sequence>MSFLSELPSKKILVVGAGVTGSAVVRYLQSIGHKNFIILDERAADVEGVSVVNKILAPDFDLAIVSPGWKQENPIFADLRQASVEIIGELDFAWRLRQEIAPEQKWLALTGTNGKTTTVQMVESIFQAAGIHGIACGNVGTTVIEALQTDPIHDVLVIELSSFQIQWSNEARFETVAILNLADDHIDWHGSFESYANAKISLLEMSKRAVLNLSDPEIVLRSTSWNGEKIFFGLDTPNSGEVGLVENLLVDRAFSESDSAAEVIAELTDINPAVPHNVMNALAAAALALSYGISHESVRAGLSSFMPDHHRLELVHESNGISWVNDSKATNPHAALAALGSYLSVIWIAGGLAKGARMDSLISRAASRVKAAILIGEDREIIASSLKNIAPEIPVFFIDKSGTSMAMMEAVVAKAAELAESGDTVLLAPACASMDQFTSYAQRGEFFAQSVKRLNP</sequence>
<evidence type="ECO:0000256" key="6">
    <source>
        <dbReference type="ARBA" id="ARBA00022840"/>
    </source>
</evidence>
<evidence type="ECO:0000259" key="7">
    <source>
        <dbReference type="Pfam" id="PF02875"/>
    </source>
</evidence>
<dbReference type="EMBL" id="CAFBME010000047">
    <property type="protein sequence ID" value="CAB4894730.1"/>
    <property type="molecule type" value="Genomic_DNA"/>
</dbReference>
<dbReference type="EMBL" id="CAEZSC010000010">
    <property type="protein sequence ID" value="CAB4531052.1"/>
    <property type="molecule type" value="Genomic_DNA"/>
</dbReference>
<dbReference type="PANTHER" id="PTHR43692">
    <property type="entry name" value="UDP-N-ACETYLMURAMOYLALANINE--D-GLUTAMATE LIGASE"/>
    <property type="match status" value="1"/>
</dbReference>
<dbReference type="SUPFAM" id="SSF51984">
    <property type="entry name" value="MurCD N-terminal domain"/>
    <property type="match status" value="1"/>
</dbReference>
<dbReference type="Pfam" id="PF08245">
    <property type="entry name" value="Mur_ligase_M"/>
    <property type="match status" value="1"/>
</dbReference>
<dbReference type="UniPathway" id="UPA00219"/>
<reference evidence="10" key="1">
    <citation type="submission" date="2020-05" db="EMBL/GenBank/DDBJ databases">
        <authorList>
            <person name="Chiriac C."/>
            <person name="Salcher M."/>
            <person name="Ghai R."/>
            <person name="Kavagutti S V."/>
        </authorList>
    </citation>
    <scope>NUCLEOTIDE SEQUENCE</scope>
</reference>
<comment type="subcellular location">
    <subcellularLocation>
        <location evidence="1">Cytoplasm</location>
    </subcellularLocation>
</comment>
<dbReference type="AlphaFoldDB" id="A0A6J6G254"/>